<dbReference type="SUPFAM" id="SSF47413">
    <property type="entry name" value="lambda repressor-like DNA-binding domains"/>
    <property type="match status" value="1"/>
</dbReference>
<dbReference type="GO" id="GO:0003677">
    <property type="term" value="F:DNA binding"/>
    <property type="evidence" value="ECO:0007669"/>
    <property type="project" value="InterPro"/>
</dbReference>
<organism evidence="2 3">
    <name type="scientific">Candidatus Borkfalkia faecipullorum</name>
    <dbReference type="NCBI Taxonomy" id="2838510"/>
    <lineage>
        <taxon>Bacteria</taxon>
        <taxon>Bacillati</taxon>
        <taxon>Bacillota</taxon>
        <taxon>Clostridia</taxon>
        <taxon>Christensenellales</taxon>
        <taxon>Christensenellaceae</taxon>
        <taxon>Candidatus Borkfalkia</taxon>
    </lineage>
</organism>
<dbReference type="CDD" id="cd00093">
    <property type="entry name" value="HTH_XRE"/>
    <property type="match status" value="1"/>
</dbReference>
<dbReference type="InterPro" id="IPR001387">
    <property type="entry name" value="Cro/C1-type_HTH"/>
</dbReference>
<comment type="caution">
    <text evidence="2">The sequence shown here is derived from an EMBL/GenBank/DDBJ whole genome shotgun (WGS) entry which is preliminary data.</text>
</comment>
<dbReference type="SMART" id="SM00530">
    <property type="entry name" value="HTH_XRE"/>
    <property type="match status" value="1"/>
</dbReference>
<evidence type="ECO:0000259" key="1">
    <source>
        <dbReference type="PROSITE" id="PS50943"/>
    </source>
</evidence>
<feature type="domain" description="HTH cro/C1-type" evidence="1">
    <location>
        <begin position="19"/>
        <end position="65"/>
    </location>
</feature>
<sequence>MITLQEIQKNIAEAIRTSGMTQSALAKKMGVSQQTVSHYVKGDKLPAPDTLANLCRIPDADANDILGLR</sequence>
<accession>A0A9D1V791</accession>
<protein>
    <submittedName>
        <fullName evidence="2">Helix-turn-helix domain-containing protein</fullName>
    </submittedName>
</protein>
<dbReference type="AlphaFoldDB" id="A0A9D1V791"/>
<proteinExistence type="predicted"/>
<dbReference type="Proteomes" id="UP000824204">
    <property type="component" value="Unassembled WGS sequence"/>
</dbReference>
<reference evidence="2" key="2">
    <citation type="submission" date="2021-04" db="EMBL/GenBank/DDBJ databases">
        <authorList>
            <person name="Gilroy R."/>
        </authorList>
    </citation>
    <scope>NUCLEOTIDE SEQUENCE</scope>
    <source>
        <strain evidence="2">811</strain>
    </source>
</reference>
<dbReference type="Pfam" id="PF01381">
    <property type="entry name" value="HTH_3"/>
    <property type="match status" value="1"/>
</dbReference>
<evidence type="ECO:0000313" key="3">
    <source>
        <dbReference type="Proteomes" id="UP000824204"/>
    </source>
</evidence>
<reference evidence="2" key="1">
    <citation type="journal article" date="2021" name="PeerJ">
        <title>Extensive microbial diversity within the chicken gut microbiome revealed by metagenomics and culture.</title>
        <authorList>
            <person name="Gilroy R."/>
            <person name="Ravi A."/>
            <person name="Getino M."/>
            <person name="Pursley I."/>
            <person name="Horton D.L."/>
            <person name="Alikhan N.F."/>
            <person name="Baker D."/>
            <person name="Gharbi K."/>
            <person name="Hall N."/>
            <person name="Watson M."/>
            <person name="Adriaenssens E.M."/>
            <person name="Foster-Nyarko E."/>
            <person name="Jarju S."/>
            <person name="Secka A."/>
            <person name="Antonio M."/>
            <person name="Oren A."/>
            <person name="Chaudhuri R.R."/>
            <person name="La Ragione R."/>
            <person name="Hildebrand F."/>
            <person name="Pallen M.J."/>
        </authorList>
    </citation>
    <scope>NUCLEOTIDE SEQUENCE</scope>
    <source>
        <strain evidence="2">811</strain>
    </source>
</reference>
<evidence type="ECO:0000313" key="2">
    <source>
        <dbReference type="EMBL" id="HIX07367.1"/>
    </source>
</evidence>
<dbReference type="PROSITE" id="PS50943">
    <property type="entry name" value="HTH_CROC1"/>
    <property type="match status" value="1"/>
</dbReference>
<gene>
    <name evidence="2" type="ORF">H9741_02735</name>
</gene>
<dbReference type="InterPro" id="IPR010982">
    <property type="entry name" value="Lambda_DNA-bd_dom_sf"/>
</dbReference>
<dbReference type="EMBL" id="DXFX01000036">
    <property type="protein sequence ID" value="HIX07367.1"/>
    <property type="molecule type" value="Genomic_DNA"/>
</dbReference>
<name>A0A9D1V791_9FIRM</name>
<dbReference type="Gene3D" id="1.10.260.40">
    <property type="entry name" value="lambda repressor-like DNA-binding domains"/>
    <property type="match status" value="1"/>
</dbReference>